<evidence type="ECO:0000313" key="5">
    <source>
        <dbReference type="Proteomes" id="UP000179734"/>
    </source>
</evidence>
<reference evidence="4 6" key="2">
    <citation type="journal article" date="2017" name="Int. J. Syst. Evol. Microbiol.">
        <title>Mycobacterium talmoniae sp. nov., a slowly growing mycobacterium isolated from human respiratory samples.</title>
        <authorList>
            <person name="Davidson R.M."/>
            <person name="DeGroote M.A."/>
            <person name="Marola J.L."/>
            <person name="Buss S."/>
            <person name="Jones V."/>
            <person name="McNeil M.R."/>
            <person name="Freifeld A.G."/>
            <person name="Elaine Epperson L."/>
            <person name="Hasan N.A."/>
            <person name="Jackson M."/>
            <person name="Iwen P.C."/>
            <person name="Salfinger M."/>
            <person name="Strong M."/>
        </authorList>
    </citation>
    <scope>NUCLEOTIDE SEQUENCE [LARGE SCALE GENOMIC DNA]</scope>
    <source>
        <strain evidence="4 6">ATCC BAA-2683</strain>
    </source>
</reference>
<proteinExistence type="predicted"/>
<dbReference type="AlphaFoldDB" id="A0A1S1NME4"/>
<dbReference type="Pfam" id="PF13810">
    <property type="entry name" value="DUF4185"/>
    <property type="match status" value="1"/>
</dbReference>
<evidence type="ECO:0000313" key="4">
    <source>
        <dbReference type="EMBL" id="PQM45618.1"/>
    </source>
</evidence>
<evidence type="ECO:0000256" key="1">
    <source>
        <dbReference type="SAM" id="MobiDB-lite"/>
    </source>
</evidence>
<dbReference type="EMBL" id="PPEA01000611">
    <property type="protein sequence ID" value="PQM45618.1"/>
    <property type="molecule type" value="Genomic_DNA"/>
</dbReference>
<keyword evidence="5" id="KW-1185">Reference proteome</keyword>
<dbReference type="Proteomes" id="UP000179734">
    <property type="component" value="Unassembled WGS sequence"/>
</dbReference>
<accession>A0A1S1NME4</accession>
<organism evidence="3 5">
    <name type="scientific">Mycobacterium talmoniae</name>
    <dbReference type="NCBI Taxonomy" id="1858794"/>
    <lineage>
        <taxon>Bacteria</taxon>
        <taxon>Bacillati</taxon>
        <taxon>Actinomycetota</taxon>
        <taxon>Actinomycetes</taxon>
        <taxon>Mycobacteriales</taxon>
        <taxon>Mycobacteriaceae</taxon>
        <taxon>Mycobacterium</taxon>
    </lineage>
</organism>
<evidence type="ECO:0000313" key="3">
    <source>
        <dbReference type="EMBL" id="OHV05120.1"/>
    </source>
</evidence>
<dbReference type="EMBL" id="MLQM01000023">
    <property type="protein sequence ID" value="OHV05120.1"/>
    <property type="molecule type" value="Genomic_DNA"/>
</dbReference>
<dbReference type="InterPro" id="IPR025442">
    <property type="entry name" value="DUF4185"/>
</dbReference>
<comment type="caution">
    <text evidence="3">The sequence shown here is derived from an EMBL/GenBank/DDBJ whole genome shotgun (WGS) entry which is preliminary data.</text>
</comment>
<evidence type="ECO:0000259" key="2">
    <source>
        <dbReference type="Pfam" id="PF13810"/>
    </source>
</evidence>
<feature type="domain" description="DUF4185" evidence="2">
    <location>
        <begin position="213"/>
        <end position="527"/>
    </location>
</feature>
<reference evidence="3 5" key="1">
    <citation type="submission" date="2016-10" db="EMBL/GenBank/DDBJ databases">
        <title>Genome sequence of Mycobacterium talmonii.</title>
        <authorList>
            <person name="Greninger A.L."/>
            <person name="Elliott B."/>
            <person name="Vasireddy S."/>
            <person name="Vasireddy R."/>
        </authorList>
    </citation>
    <scope>NUCLEOTIDE SEQUENCE [LARGE SCALE GENOMIC DNA]</scope>
    <source>
        <strain evidence="3">MO-5499</strain>
        <strain evidence="5">NE-TNMC-100812</strain>
    </source>
</reference>
<sequence>MGRPQKPDVYKANATALGDMAKPLRDAATKMLESADRVHTTVYDFDWEGEAKNAADGRADRELVQDRAVAAAQLALADAYENGAKTMQPMIDGLKSKAQGLEADNFSVSDDWAVKDTYDYDAAARVLKMMGFNNQEINDMLDPVKTSRANTATAETTNLGRLADELGVADENTAKAINEAKAALADAAPKSGMAPGQSWDMGPVGGTGANIPGVGAADLGEVVQLPDGSYVAIFGDSFSGNKMGVGDHYPSVAVPVKFDENGKMIITGPPLTGPDGSPNVLFPPPPGIGEAQGKDNLPAGSIRMSDGTTYVMAAGTTALKPDGGSWLVKVTDPRQGWQQIDGSWRSSNPYLPDGRTPNPKYSPVTQISGFQSSKDGMVYIAADSFDRSTGVTMYRVDPEHVTDRSAWQPWTGTGWGDPTGTAAPMSRTPFGELSFREVEGRAVLSGFNGHQGGNTGTVEVRVANSPAEIFSNSTPTVVAQQSDQNAPNYLPQNYGGYIMPIPGMTLDNLDILVSQWNTTTNVPYNVQEFQVNPNR</sequence>
<evidence type="ECO:0000313" key="6">
    <source>
        <dbReference type="Proteomes" id="UP000238296"/>
    </source>
</evidence>
<feature type="region of interest" description="Disordered" evidence="1">
    <location>
        <begin position="338"/>
        <end position="364"/>
    </location>
</feature>
<feature type="compositionally biased region" description="Polar residues" evidence="1">
    <location>
        <begin position="338"/>
        <end position="349"/>
    </location>
</feature>
<protein>
    <recommendedName>
        <fullName evidence="2">DUF4185 domain-containing protein</fullName>
    </recommendedName>
</protein>
<dbReference type="Proteomes" id="UP000238296">
    <property type="component" value="Unassembled WGS sequence"/>
</dbReference>
<reference evidence="4" key="3">
    <citation type="submission" date="2018-01" db="EMBL/GenBank/DDBJ databases">
        <authorList>
            <person name="Gaut B.S."/>
            <person name="Morton B.R."/>
            <person name="Clegg M.T."/>
            <person name="Duvall M.R."/>
        </authorList>
    </citation>
    <scope>NUCLEOTIDE SEQUENCE</scope>
    <source>
        <strain evidence="4">ATCC BAA-2683</strain>
    </source>
</reference>
<name>A0A1S1NME4_9MYCO</name>
<gene>
    <name evidence="3" type="ORF">BKN37_07020</name>
    <name evidence="4" type="ORF">C1Y40_04209</name>
</gene>